<dbReference type="OrthoDB" id="215285at2"/>
<proteinExistence type="predicted"/>
<dbReference type="SUPFAM" id="SSF53448">
    <property type="entry name" value="Nucleotide-diphospho-sugar transferases"/>
    <property type="match status" value="1"/>
</dbReference>
<accession>A0A518I8Y5</accession>
<name>A0A518I8Y5_9PLAN</name>
<dbReference type="RefSeq" id="WP_145307346.1">
    <property type="nucleotide sequence ID" value="NZ_CP037452.1"/>
</dbReference>
<dbReference type="Gene3D" id="3.90.550.10">
    <property type="entry name" value="Spore Coat Polysaccharide Biosynthesis Protein SpsA, Chain A"/>
    <property type="match status" value="1"/>
</dbReference>
<dbReference type="EMBL" id="CP037452">
    <property type="protein sequence ID" value="QDV49524.1"/>
    <property type="molecule type" value="Genomic_DNA"/>
</dbReference>
<dbReference type="InterPro" id="IPR029044">
    <property type="entry name" value="Nucleotide-diphossugar_trans"/>
</dbReference>
<evidence type="ECO:0008006" key="3">
    <source>
        <dbReference type="Google" id="ProtNLM"/>
    </source>
</evidence>
<protein>
    <recommendedName>
        <fullName evidence="3">Glycosyl transferase family 2</fullName>
    </recommendedName>
</protein>
<evidence type="ECO:0000313" key="1">
    <source>
        <dbReference type="EMBL" id="QDV49524.1"/>
    </source>
</evidence>
<organism evidence="1 2">
    <name type="scientific">Gimesia fumaroli</name>
    <dbReference type="NCBI Taxonomy" id="2527976"/>
    <lineage>
        <taxon>Bacteria</taxon>
        <taxon>Pseudomonadati</taxon>
        <taxon>Planctomycetota</taxon>
        <taxon>Planctomycetia</taxon>
        <taxon>Planctomycetales</taxon>
        <taxon>Planctomycetaceae</taxon>
        <taxon>Gimesia</taxon>
    </lineage>
</organism>
<evidence type="ECO:0000313" key="2">
    <source>
        <dbReference type="Proteomes" id="UP000318313"/>
    </source>
</evidence>
<reference evidence="1 2" key="1">
    <citation type="submission" date="2019-03" db="EMBL/GenBank/DDBJ databases">
        <title>Deep-cultivation of Planctomycetes and their phenomic and genomic characterization uncovers novel biology.</title>
        <authorList>
            <person name="Wiegand S."/>
            <person name="Jogler M."/>
            <person name="Boedeker C."/>
            <person name="Pinto D."/>
            <person name="Vollmers J."/>
            <person name="Rivas-Marin E."/>
            <person name="Kohn T."/>
            <person name="Peeters S.H."/>
            <person name="Heuer A."/>
            <person name="Rast P."/>
            <person name="Oberbeckmann S."/>
            <person name="Bunk B."/>
            <person name="Jeske O."/>
            <person name="Meyerdierks A."/>
            <person name="Storesund J.E."/>
            <person name="Kallscheuer N."/>
            <person name="Luecker S."/>
            <person name="Lage O.M."/>
            <person name="Pohl T."/>
            <person name="Merkel B.J."/>
            <person name="Hornburger P."/>
            <person name="Mueller R.-W."/>
            <person name="Bruemmer F."/>
            <person name="Labrenz M."/>
            <person name="Spormann A.M."/>
            <person name="Op den Camp H."/>
            <person name="Overmann J."/>
            <person name="Amann R."/>
            <person name="Jetten M.S.M."/>
            <person name="Mascher T."/>
            <person name="Medema M.H."/>
            <person name="Devos D.P."/>
            <person name="Kaster A.-K."/>
            <person name="Ovreas L."/>
            <person name="Rohde M."/>
            <person name="Galperin M.Y."/>
            <person name="Jogler C."/>
        </authorList>
    </citation>
    <scope>NUCLEOTIDE SEQUENCE [LARGE SCALE GENOMIC DNA]</scope>
    <source>
        <strain evidence="1 2">Enr17</strain>
    </source>
</reference>
<sequence>MTLPKLVCLCCTYLRPQLLASMIRDFEQFDYPEDKKELLIYDDVGQYPSEPSGPGWSIISVKNKHASLGEKRNALASIAPADADGYVVMDDDDGYCAWTLRAHADALQNAGVSMPSRILSEHRQSRQILLERGKGVFHGAWAFTPEAFKKAGGYSHKDTGEDRDLHRGFVRAGLDIADSCENWPPYYIYRWHHTGSYHISGLSQNGRELLKDDWKKCPVVEVLPDPEERNWTSAVSEYFRIEGNVSEHWIQNKADLLKRTEP</sequence>
<keyword evidence="2" id="KW-1185">Reference proteome</keyword>
<dbReference type="KEGG" id="gfm:Enr17x_15430"/>
<dbReference type="Proteomes" id="UP000318313">
    <property type="component" value="Chromosome"/>
</dbReference>
<gene>
    <name evidence="1" type="ORF">Enr17x_15430</name>
</gene>
<dbReference type="AlphaFoldDB" id="A0A518I8Y5"/>